<evidence type="ECO:0000313" key="9">
    <source>
        <dbReference type="EMBL" id="KVI00464.1"/>
    </source>
</evidence>
<evidence type="ECO:0000256" key="8">
    <source>
        <dbReference type="ARBA" id="ARBA00023180"/>
    </source>
</evidence>
<dbReference type="InterPro" id="IPR018247">
    <property type="entry name" value="EF_Hand_1_Ca_BS"/>
</dbReference>
<protein>
    <submittedName>
        <fullName evidence="9">EF-Hand 1, calcium-binding site-containing protein</fullName>
    </submittedName>
</protein>
<accession>A0A103Y0U5</accession>
<keyword evidence="6" id="KW-1133">Transmembrane helix</keyword>
<reference evidence="9 10" key="1">
    <citation type="journal article" date="2016" name="Sci. Rep.">
        <title>The genome sequence of the outbreeding globe artichoke constructed de novo incorporating a phase-aware low-pass sequencing strategy of F1 progeny.</title>
        <authorList>
            <person name="Scaglione D."/>
            <person name="Reyes-Chin-Wo S."/>
            <person name="Acquadro A."/>
            <person name="Froenicke L."/>
            <person name="Portis E."/>
            <person name="Beitel C."/>
            <person name="Tirone M."/>
            <person name="Mauro R."/>
            <person name="Lo Monaco A."/>
            <person name="Mauromicale G."/>
            <person name="Faccioli P."/>
            <person name="Cattivelli L."/>
            <person name="Rieseberg L."/>
            <person name="Michelmore R."/>
            <person name="Lanteri S."/>
        </authorList>
    </citation>
    <scope>NUCLEOTIDE SEQUENCE [LARGE SCALE GENOMIC DNA]</scope>
    <source>
        <strain evidence="9">2C</strain>
    </source>
</reference>
<keyword evidence="5" id="KW-0256">Endoplasmic reticulum</keyword>
<keyword evidence="3" id="KW-0812">Transmembrane</keyword>
<keyword evidence="8" id="KW-0325">Glycoprotein</keyword>
<proteinExistence type="inferred from homology"/>
<dbReference type="PANTHER" id="PTHR31826">
    <property type="entry name" value="NICALIN"/>
    <property type="match status" value="1"/>
</dbReference>
<dbReference type="Gramene" id="KVI00464">
    <property type="protein sequence ID" value="KVI00464"/>
    <property type="gene ID" value="Ccrd_021282"/>
</dbReference>
<evidence type="ECO:0000256" key="2">
    <source>
        <dbReference type="ARBA" id="ARBA00007717"/>
    </source>
</evidence>
<dbReference type="Gene3D" id="3.40.630.10">
    <property type="entry name" value="Zn peptidases"/>
    <property type="match status" value="1"/>
</dbReference>
<keyword evidence="4" id="KW-0732">Signal</keyword>
<dbReference type="SUPFAM" id="SSF53187">
    <property type="entry name" value="Zn-dependent exopeptidases"/>
    <property type="match status" value="1"/>
</dbReference>
<evidence type="ECO:0000256" key="5">
    <source>
        <dbReference type="ARBA" id="ARBA00022824"/>
    </source>
</evidence>
<evidence type="ECO:0000256" key="4">
    <source>
        <dbReference type="ARBA" id="ARBA00022729"/>
    </source>
</evidence>
<evidence type="ECO:0000313" key="10">
    <source>
        <dbReference type="Proteomes" id="UP000243975"/>
    </source>
</evidence>
<dbReference type="InterPro" id="IPR016574">
    <property type="entry name" value="Nicalin"/>
</dbReference>
<evidence type="ECO:0000256" key="1">
    <source>
        <dbReference type="ARBA" id="ARBA00004389"/>
    </source>
</evidence>
<dbReference type="Proteomes" id="UP000243975">
    <property type="component" value="Unassembled WGS sequence"/>
</dbReference>
<gene>
    <name evidence="9" type="ORF">Ccrd_021282</name>
</gene>
<sequence>MANAAEGRRQVLESVYSVIALVFILVACVELCDASTVVDVYRLIQYDISGVPFGSRVASLNHHAGSSLFAPGSDLSRTVVILPLRELNETFIREYIEQGKPLGGLLLLLPRIFRSENSETVGGYGDSSDKENMKKLLVDLERKLIHVNINYPVYFAFEDEDLDTVLADIKRNDAAGQPATATTGGYKLIVTSPTPKKLASPTITNIQGWLPGLKADGDSNQLPTIAIVASYDTFGAAPALSVGSDSNGSGVVALLEIARLFSILYSNPNTRGRYNILFGLTSGGPYNYNGTQKWLRSFDQRLRESIDYAICLNSLGSGEKRLWVHVSKPPENAYVKQIYEGLSDVAEELGLEVGLKHKKINVSNSRVAWEHEQFSRLRVTAATLSGLSVAPNLLENAGGLADNREFVSEAAVVQSVKLVAESLARHIYGQQGRDVNIFADNSSLAVNPSYMRSWLDLLSRTPRVAPFLSKDNAFILALKKELAEHVVEVNLQHDVLDGMFTFYDSTVNTLQIYQFPRDNYQGNSIEMVNKEI</sequence>
<name>A0A103Y0U5_CYNCS</name>
<dbReference type="GO" id="GO:0009966">
    <property type="term" value="P:regulation of signal transduction"/>
    <property type="evidence" value="ECO:0007669"/>
    <property type="project" value="InterPro"/>
</dbReference>
<organism evidence="9 10">
    <name type="scientific">Cynara cardunculus var. scolymus</name>
    <name type="common">Globe artichoke</name>
    <name type="synonym">Cynara scolymus</name>
    <dbReference type="NCBI Taxonomy" id="59895"/>
    <lineage>
        <taxon>Eukaryota</taxon>
        <taxon>Viridiplantae</taxon>
        <taxon>Streptophyta</taxon>
        <taxon>Embryophyta</taxon>
        <taxon>Tracheophyta</taxon>
        <taxon>Spermatophyta</taxon>
        <taxon>Magnoliopsida</taxon>
        <taxon>eudicotyledons</taxon>
        <taxon>Gunneridae</taxon>
        <taxon>Pentapetalae</taxon>
        <taxon>asterids</taxon>
        <taxon>campanulids</taxon>
        <taxon>Asterales</taxon>
        <taxon>Asteraceae</taxon>
        <taxon>Carduoideae</taxon>
        <taxon>Cardueae</taxon>
        <taxon>Carduinae</taxon>
        <taxon>Cynara</taxon>
    </lineage>
</organism>
<dbReference type="Pfam" id="PF05450">
    <property type="entry name" value="Nicastrin"/>
    <property type="match status" value="1"/>
</dbReference>
<evidence type="ECO:0000256" key="7">
    <source>
        <dbReference type="ARBA" id="ARBA00023136"/>
    </source>
</evidence>
<comment type="caution">
    <text evidence="9">The sequence shown here is derived from an EMBL/GenBank/DDBJ whole genome shotgun (WGS) entry which is preliminary data.</text>
</comment>
<dbReference type="CDD" id="cd03882">
    <property type="entry name" value="M28_nicalin_like"/>
    <property type="match status" value="1"/>
</dbReference>
<dbReference type="PROSITE" id="PS00018">
    <property type="entry name" value="EF_HAND_1"/>
    <property type="match status" value="1"/>
</dbReference>
<dbReference type="AlphaFoldDB" id="A0A103Y0U5"/>
<dbReference type="OMA" id="WSTSRHC"/>
<comment type="similarity">
    <text evidence="2">Belongs to the nicastrin family.</text>
</comment>
<evidence type="ECO:0000256" key="6">
    <source>
        <dbReference type="ARBA" id="ARBA00022989"/>
    </source>
</evidence>
<evidence type="ECO:0000256" key="3">
    <source>
        <dbReference type="ARBA" id="ARBA00022692"/>
    </source>
</evidence>
<keyword evidence="7" id="KW-0472">Membrane</keyword>
<dbReference type="STRING" id="59895.A0A103Y0U5"/>
<dbReference type="GO" id="GO:0005789">
    <property type="term" value="C:endoplasmic reticulum membrane"/>
    <property type="evidence" value="ECO:0007669"/>
    <property type="project" value="UniProtKB-SubCell"/>
</dbReference>
<keyword evidence="10" id="KW-1185">Reference proteome</keyword>
<comment type="subcellular location">
    <subcellularLocation>
        <location evidence="1">Endoplasmic reticulum membrane</location>
        <topology evidence="1">Single-pass membrane protein</topology>
    </subcellularLocation>
</comment>
<dbReference type="EMBL" id="LEKV01003388">
    <property type="protein sequence ID" value="KVI00464.1"/>
    <property type="molecule type" value="Genomic_DNA"/>
</dbReference>